<comment type="similarity">
    <text evidence="1">Belongs to the UPF0065 (bug) family.</text>
</comment>
<dbReference type="CDD" id="cd07012">
    <property type="entry name" value="PBP2_Bug_TTT"/>
    <property type="match status" value="1"/>
</dbReference>
<dbReference type="PANTHER" id="PTHR42928:SF5">
    <property type="entry name" value="BLR1237 PROTEIN"/>
    <property type="match status" value="1"/>
</dbReference>
<evidence type="ECO:0000256" key="1">
    <source>
        <dbReference type="ARBA" id="ARBA00006987"/>
    </source>
</evidence>
<feature type="region of interest" description="Disordered" evidence="2">
    <location>
        <begin position="1"/>
        <end position="25"/>
    </location>
</feature>
<proteinExistence type="inferred from homology"/>
<accession>A0AB33VCP2</accession>
<sequence>MASGLSRMGLASSPRAPMRADARTPLTDPYDMARAGRRRALAVLGAMPVLLTAWPARGELLGYPSHAMRLVVPAAEGSAFDALARALAAQLAGQLGMAASVEDRPAANGMAAGELVARASSDGHTWLLQQTTFVAQPALEPAPYDPLRDFQPVAMVATLPLFLAVDARLPVASIGELVAQARGQSASVNCGSEAVGTWSHLVAEQFVRDYAIHAPHVAVKGEGVLIQQVLAGRMTACFATYPSLAAGVNVGQLRLLGVTGSVRSLFAPAVPTLREAGVAGFDHSAWVGVFAPARTPRPLSLRVAAELKRVLASGDVRATMLAGGYQPEWEPAESFAAAVRRDAVHWQSLIREADLQLDERG</sequence>
<dbReference type="Gene3D" id="3.40.190.150">
    <property type="entry name" value="Bordetella uptake gene, domain 1"/>
    <property type="match status" value="1"/>
</dbReference>
<dbReference type="EMBL" id="AAKL01000032">
    <property type="protein sequence ID" value="EAP72323.1"/>
    <property type="molecule type" value="Genomic_DNA"/>
</dbReference>
<dbReference type="InterPro" id="IPR042100">
    <property type="entry name" value="Bug_dom1"/>
</dbReference>
<dbReference type="Gene3D" id="3.40.190.10">
    <property type="entry name" value="Periplasmic binding protein-like II"/>
    <property type="match status" value="1"/>
</dbReference>
<protein>
    <submittedName>
        <fullName evidence="3">Plasmid pENH91 DNA, SacI-KpnI region containing chlorocatechol degradative operon</fullName>
    </submittedName>
</protein>
<evidence type="ECO:0000256" key="2">
    <source>
        <dbReference type="SAM" id="MobiDB-lite"/>
    </source>
</evidence>
<reference evidence="3 4" key="1">
    <citation type="journal article" date="2006" name="Mol. Plant Microbe Interact.">
        <title>Identification of open reading frames unique to a select agent: Ralstonia solanacearum race 3 biovar 2.</title>
        <authorList>
            <person name="Gabriel D.W."/>
            <person name="Allen C."/>
            <person name="Schell M."/>
            <person name="Denny T.P."/>
            <person name="Greenberg J.T."/>
            <person name="Duan Y.P."/>
            <person name="Flores-Cruz Z."/>
            <person name="Huang Q."/>
            <person name="Clifford J.M."/>
            <person name="Presting G."/>
            <person name="Gonzalez E.T."/>
            <person name="Reddy J."/>
            <person name="Elphinstone J."/>
            <person name="Swanson J."/>
            <person name="Yao J."/>
            <person name="Mulholland V."/>
            <person name="Liu L."/>
            <person name="Farmerie W."/>
            <person name="Patnaikuni M."/>
            <person name="Balogh B."/>
            <person name="Norman D."/>
            <person name="Alvarez A."/>
            <person name="Castillo J.A."/>
            <person name="Jones J."/>
            <person name="Saddler G."/>
            <person name="Walunas T."/>
            <person name="Zhukov A."/>
            <person name="Mikhailova N."/>
        </authorList>
    </citation>
    <scope>NUCLEOTIDE SEQUENCE [LARGE SCALE GENOMIC DNA]</scope>
    <source>
        <strain evidence="3 4">UW551</strain>
    </source>
</reference>
<evidence type="ECO:0000313" key="3">
    <source>
        <dbReference type="EMBL" id="EAP72323.1"/>
    </source>
</evidence>
<gene>
    <name evidence="3" type="ORF">RRSL_01890</name>
</gene>
<dbReference type="PIRSF" id="PIRSF017082">
    <property type="entry name" value="YflP"/>
    <property type="match status" value="1"/>
</dbReference>
<dbReference type="PANTHER" id="PTHR42928">
    <property type="entry name" value="TRICARBOXYLATE-BINDING PROTEIN"/>
    <property type="match status" value="1"/>
</dbReference>
<organism evidence="3 4">
    <name type="scientific">Ralstonia solanacearum (strain UW551)</name>
    <dbReference type="NCBI Taxonomy" id="342110"/>
    <lineage>
        <taxon>Bacteria</taxon>
        <taxon>Pseudomonadati</taxon>
        <taxon>Pseudomonadota</taxon>
        <taxon>Betaproteobacteria</taxon>
        <taxon>Burkholderiales</taxon>
        <taxon>Burkholderiaceae</taxon>
        <taxon>Ralstonia</taxon>
        <taxon>Ralstonia solanacearum species complex</taxon>
    </lineage>
</organism>
<dbReference type="InterPro" id="IPR005064">
    <property type="entry name" value="BUG"/>
</dbReference>
<evidence type="ECO:0000313" key="4">
    <source>
        <dbReference type="Proteomes" id="UP000005933"/>
    </source>
</evidence>
<dbReference type="Pfam" id="PF03401">
    <property type="entry name" value="TctC"/>
    <property type="match status" value="1"/>
</dbReference>
<dbReference type="Proteomes" id="UP000005933">
    <property type="component" value="Unassembled WGS sequence"/>
</dbReference>
<comment type="caution">
    <text evidence="3">The sequence shown here is derived from an EMBL/GenBank/DDBJ whole genome shotgun (WGS) entry which is preliminary data.</text>
</comment>
<name>A0AB33VCP2_RALSU</name>
<dbReference type="SUPFAM" id="SSF53850">
    <property type="entry name" value="Periplasmic binding protein-like II"/>
    <property type="match status" value="1"/>
</dbReference>
<dbReference type="AlphaFoldDB" id="A0AB33VCP2"/>